<evidence type="ECO:0000259" key="1">
    <source>
        <dbReference type="Pfam" id="PF14237"/>
    </source>
</evidence>
<organism evidence="2 3">
    <name type="scientific">Rhodoblastus sphagnicola</name>
    <dbReference type="NCBI Taxonomy" id="333368"/>
    <lineage>
        <taxon>Bacteria</taxon>
        <taxon>Pseudomonadati</taxon>
        <taxon>Pseudomonadota</taxon>
        <taxon>Alphaproteobacteria</taxon>
        <taxon>Hyphomicrobiales</taxon>
        <taxon>Rhodoblastaceae</taxon>
        <taxon>Rhodoblastus</taxon>
    </lineage>
</organism>
<sequence>MTWNHYFKDRTGAQNGPVSFEELLIVARAGRIAPDCLVWPEGGEPRPARDIPELAAAINAPAGGSPLRGDFPVWNLFWRSLVTGFGFFLVVPAPWLGLWFYRWLAGRISLPNGRRLALESAFATPAVLFLGLALSIVAPAVYAGIVAAGDPGAAERADVATIRLVASAVEFACSFLILRWFVGALRSEDGALDISFRGGFWAFFGWNLALGLSILTIVGWAWVARYMARWTCRNIAGSHSFEFVGEGVEILWRTLVVVFGSLLIIPIPWLVAWYYTWFVAQIVTAPRGAA</sequence>
<protein>
    <recommendedName>
        <fullName evidence="1">GYF domain-containing protein</fullName>
    </recommendedName>
</protein>
<dbReference type="RefSeq" id="WP_104507484.1">
    <property type="nucleotide sequence ID" value="NZ_JACIGC010000005.1"/>
</dbReference>
<dbReference type="OrthoDB" id="198456at2"/>
<dbReference type="EMBL" id="NHSJ01000056">
    <property type="protein sequence ID" value="PPQ31553.1"/>
    <property type="molecule type" value="Genomic_DNA"/>
</dbReference>
<dbReference type="InterPro" id="IPR025640">
    <property type="entry name" value="GYF_2"/>
</dbReference>
<dbReference type="Pfam" id="PF14237">
    <property type="entry name" value="GYF_2"/>
    <property type="match status" value="1"/>
</dbReference>
<feature type="domain" description="GYF" evidence="1">
    <location>
        <begin position="11"/>
        <end position="54"/>
    </location>
</feature>
<evidence type="ECO:0000313" key="3">
    <source>
        <dbReference type="Proteomes" id="UP000239089"/>
    </source>
</evidence>
<accession>A0A2S6NAA9</accession>
<dbReference type="Proteomes" id="UP000239089">
    <property type="component" value="Unassembled WGS sequence"/>
</dbReference>
<reference evidence="2 3" key="1">
    <citation type="journal article" date="2018" name="Arch. Microbiol.">
        <title>New insights into the metabolic potential of the phototrophic purple bacterium Rhodopila globiformis DSM 161(T) from its draft genome sequence and evidence for a vanadium-dependent nitrogenase.</title>
        <authorList>
            <person name="Imhoff J.F."/>
            <person name="Rahn T."/>
            <person name="Kunzel S."/>
            <person name="Neulinger S.C."/>
        </authorList>
    </citation>
    <scope>NUCLEOTIDE SEQUENCE [LARGE SCALE GENOMIC DNA]</scope>
    <source>
        <strain evidence="2 3">DSM 16996</strain>
    </source>
</reference>
<keyword evidence="3" id="KW-1185">Reference proteome</keyword>
<evidence type="ECO:0000313" key="2">
    <source>
        <dbReference type="EMBL" id="PPQ31553.1"/>
    </source>
</evidence>
<name>A0A2S6NAA9_9HYPH</name>
<comment type="caution">
    <text evidence="2">The sequence shown here is derived from an EMBL/GenBank/DDBJ whole genome shotgun (WGS) entry which is preliminary data.</text>
</comment>
<proteinExistence type="predicted"/>
<gene>
    <name evidence="2" type="ORF">CCR94_08685</name>
</gene>
<dbReference type="AlphaFoldDB" id="A0A2S6NAA9"/>